<dbReference type="Proteomes" id="UP000293547">
    <property type="component" value="Unassembled WGS sequence"/>
</dbReference>
<organism evidence="1 2">
    <name type="scientific">Alternaria gaisen</name>
    <dbReference type="NCBI Taxonomy" id="167740"/>
    <lineage>
        <taxon>Eukaryota</taxon>
        <taxon>Fungi</taxon>
        <taxon>Dikarya</taxon>
        <taxon>Ascomycota</taxon>
        <taxon>Pezizomycotina</taxon>
        <taxon>Dothideomycetes</taxon>
        <taxon>Pleosporomycetidae</taxon>
        <taxon>Pleosporales</taxon>
        <taxon>Pleosporineae</taxon>
        <taxon>Pleosporaceae</taxon>
        <taxon>Alternaria</taxon>
        <taxon>Alternaria sect. Alternaria</taxon>
    </lineage>
</organism>
<sequence length="311" mass="33654">MSKWDPYCFDASRGSPYKVLLTAAAALQVIRTKLPSAAHKIYRGYYDDIISSGSGAQESAVAMATFVENFPAILTFHNRLAVLQNPEIERQKPGEGRVRFPLVGNGIAAGDDDEDVIKATLAQEKQRNKPKWEAERAKKGKKPKNLVASEETLAMTPEAALDTDTGPGPGMREGFPTLAMTPEFVLNTNTEPGPEMSEESASSAYSLTVTNTEADKPVVTQSPMISPALLAKPSYEPFGMAEEIIDTEGPAGRQSPVTLPAIPTITNTAHPEDGNNNEMGLEFPEDVLDDLTWEDGLEVIDTFSCARPRSP</sequence>
<accession>A0ACB6F3T0</accession>
<reference evidence="1 2" key="1">
    <citation type="journal article" date="2019" name="bioRxiv">
        <title>Genomics, evolutionary history and diagnostics of the Alternaria alternata species group including apple and Asian pear pathotypes.</title>
        <authorList>
            <person name="Armitage A.D."/>
            <person name="Cockerton H.M."/>
            <person name="Sreenivasaprasad S."/>
            <person name="Woodhall J.W."/>
            <person name="Lane C.R."/>
            <person name="Harrison R.J."/>
            <person name="Clarkson J.P."/>
        </authorList>
    </citation>
    <scope>NUCLEOTIDE SEQUENCE [LARGE SCALE GENOMIC DNA]</scope>
    <source>
        <strain evidence="1 2">FERA 650</strain>
    </source>
</reference>
<gene>
    <name evidence="1" type="ORF">AG0111_0g12670</name>
</gene>
<proteinExistence type="predicted"/>
<protein>
    <submittedName>
        <fullName evidence="1">Uncharacterized protein</fullName>
    </submittedName>
</protein>
<evidence type="ECO:0000313" key="1">
    <source>
        <dbReference type="EMBL" id="KAB2099060.1"/>
    </source>
</evidence>
<name>A0ACB6F3T0_9PLEO</name>
<evidence type="ECO:0000313" key="2">
    <source>
        <dbReference type="Proteomes" id="UP000293547"/>
    </source>
</evidence>
<dbReference type="EMBL" id="PDWZ02000019">
    <property type="protein sequence ID" value="KAB2099060.1"/>
    <property type="molecule type" value="Genomic_DNA"/>
</dbReference>
<comment type="caution">
    <text evidence="1">The sequence shown here is derived from an EMBL/GenBank/DDBJ whole genome shotgun (WGS) entry which is preliminary data.</text>
</comment>
<keyword evidence="2" id="KW-1185">Reference proteome</keyword>